<keyword evidence="8" id="KW-0851">Voltage-gated channel</keyword>
<feature type="transmembrane region" description="Helical" evidence="17">
    <location>
        <begin position="840"/>
        <end position="865"/>
    </location>
</feature>
<feature type="domain" description="Ion transport" evidence="18">
    <location>
        <begin position="1158"/>
        <end position="1438"/>
    </location>
</feature>
<feature type="region of interest" description="Disordered" evidence="16">
    <location>
        <begin position="54"/>
        <end position="74"/>
    </location>
</feature>
<dbReference type="PANTHER" id="PTHR45628:SF7">
    <property type="entry name" value="VOLTAGE-DEPENDENT CALCIUM CHANNEL TYPE A SUBUNIT ALPHA-1"/>
    <property type="match status" value="1"/>
</dbReference>
<feature type="domain" description="Ion transport" evidence="18">
    <location>
        <begin position="315"/>
        <end position="676"/>
    </location>
</feature>
<evidence type="ECO:0000256" key="13">
    <source>
        <dbReference type="ARBA" id="ARBA00023303"/>
    </source>
</evidence>
<feature type="transmembrane region" description="Helical" evidence="17">
    <location>
        <begin position="1197"/>
        <end position="1219"/>
    </location>
</feature>
<feature type="transmembrane region" description="Helical" evidence="17">
    <location>
        <begin position="359"/>
        <end position="381"/>
    </location>
</feature>
<evidence type="ECO:0000256" key="4">
    <source>
        <dbReference type="ARBA" id="ARBA00022568"/>
    </source>
</evidence>
<keyword evidence="4" id="KW-0109">Calcium transport</keyword>
<evidence type="ECO:0000256" key="9">
    <source>
        <dbReference type="ARBA" id="ARBA00022989"/>
    </source>
</evidence>
<dbReference type="PANTHER" id="PTHR45628">
    <property type="entry name" value="VOLTAGE-DEPENDENT CALCIUM CHANNEL TYPE A SUBUNIT ALPHA-1"/>
    <property type="match status" value="1"/>
</dbReference>
<feature type="transmembrane region" description="Helical" evidence="17">
    <location>
        <begin position="783"/>
        <end position="801"/>
    </location>
</feature>
<feature type="transmembrane region" description="Helical" evidence="17">
    <location>
        <begin position="639"/>
        <end position="665"/>
    </location>
</feature>
<feature type="transmembrane region" description="Helical" evidence="17">
    <location>
        <begin position="1410"/>
        <end position="1433"/>
    </location>
</feature>
<evidence type="ECO:0000256" key="5">
    <source>
        <dbReference type="ARBA" id="ARBA00022673"/>
    </source>
</evidence>
<evidence type="ECO:0000256" key="8">
    <source>
        <dbReference type="ARBA" id="ARBA00022882"/>
    </source>
</evidence>
<dbReference type="GO" id="GO:0008331">
    <property type="term" value="F:high voltage-gated calcium channel activity"/>
    <property type="evidence" value="ECO:0007669"/>
    <property type="project" value="TreeGrafter"/>
</dbReference>
<dbReference type="EMBL" id="CAJVPL010000368">
    <property type="protein sequence ID" value="CAG8488519.1"/>
    <property type="molecule type" value="Genomic_DNA"/>
</dbReference>
<evidence type="ECO:0000256" key="16">
    <source>
        <dbReference type="SAM" id="MobiDB-lite"/>
    </source>
</evidence>
<feature type="region of interest" description="Disordered" evidence="16">
    <location>
        <begin position="226"/>
        <end position="254"/>
    </location>
</feature>
<feature type="transmembrane region" description="Helical" evidence="17">
    <location>
        <begin position="751"/>
        <end position="771"/>
    </location>
</feature>
<evidence type="ECO:0000256" key="3">
    <source>
        <dbReference type="ARBA" id="ARBA00022475"/>
    </source>
</evidence>
<keyword evidence="11 17" id="KW-0472">Membrane</keyword>
<comment type="similarity">
    <text evidence="14">Belongs to the calcium channel alpha-1 subunit (TC 1.A.1.11) family.</text>
</comment>
<dbReference type="InterPro" id="IPR027359">
    <property type="entry name" value="Volt_channel_dom_sf"/>
</dbReference>
<dbReference type="SUPFAM" id="SSF81324">
    <property type="entry name" value="Voltage-gated potassium channels"/>
    <property type="match status" value="4"/>
</dbReference>
<dbReference type="Gene3D" id="1.20.120.350">
    <property type="entry name" value="Voltage-gated potassium channels. Chain C"/>
    <property type="match status" value="4"/>
</dbReference>
<feature type="transmembrane region" description="Helical" evidence="17">
    <location>
        <begin position="920"/>
        <end position="944"/>
    </location>
</feature>
<protein>
    <recommendedName>
        <fullName evidence="15">Calcium-channel protein CCH1</fullName>
    </recommendedName>
</protein>
<dbReference type="OrthoDB" id="416585at2759"/>
<keyword evidence="5" id="KW-0107">Calcium channel</keyword>
<feature type="transmembrane region" description="Helical" evidence="17">
    <location>
        <begin position="1490"/>
        <end position="1507"/>
    </location>
</feature>
<proteinExistence type="inferred from homology"/>
<gene>
    <name evidence="19" type="ORF">AGERDE_LOCUS3623</name>
</gene>
<dbReference type="InterPro" id="IPR050599">
    <property type="entry name" value="VDCC_alpha-1_subunit"/>
</dbReference>
<keyword evidence="20" id="KW-1185">Reference proteome</keyword>
<evidence type="ECO:0000256" key="15">
    <source>
        <dbReference type="ARBA" id="ARBA00067459"/>
    </source>
</evidence>
<keyword evidence="2" id="KW-0813">Transport</keyword>
<dbReference type="GO" id="GO:0005891">
    <property type="term" value="C:voltage-gated calcium channel complex"/>
    <property type="evidence" value="ECO:0007669"/>
    <property type="project" value="TreeGrafter"/>
</dbReference>
<feature type="transmembrane region" description="Helical" evidence="17">
    <location>
        <begin position="720"/>
        <end position="739"/>
    </location>
</feature>
<reference evidence="19" key="1">
    <citation type="submission" date="2021-06" db="EMBL/GenBank/DDBJ databases">
        <authorList>
            <person name="Kallberg Y."/>
            <person name="Tangrot J."/>
            <person name="Rosling A."/>
        </authorList>
    </citation>
    <scope>NUCLEOTIDE SEQUENCE</scope>
    <source>
        <strain evidence="19">MT106</strain>
    </source>
</reference>
<keyword evidence="3" id="KW-1003">Cell membrane</keyword>
<feature type="transmembrane region" description="Helical" evidence="17">
    <location>
        <begin position="1527"/>
        <end position="1548"/>
    </location>
</feature>
<evidence type="ECO:0000256" key="12">
    <source>
        <dbReference type="ARBA" id="ARBA00023180"/>
    </source>
</evidence>
<accession>A0A9N8WG29</accession>
<keyword evidence="13" id="KW-0407">Ion channel</keyword>
<evidence type="ECO:0000256" key="2">
    <source>
        <dbReference type="ARBA" id="ARBA00022448"/>
    </source>
</evidence>
<comment type="caution">
    <text evidence="19">The sequence shown here is derived from an EMBL/GenBank/DDBJ whole genome shotgun (WGS) entry which is preliminary data.</text>
</comment>
<feature type="transmembrane region" description="Helical" evidence="17">
    <location>
        <begin position="1555"/>
        <end position="1573"/>
    </location>
</feature>
<evidence type="ECO:0000256" key="7">
    <source>
        <dbReference type="ARBA" id="ARBA00022837"/>
    </source>
</evidence>
<evidence type="ECO:0000313" key="20">
    <source>
        <dbReference type="Proteomes" id="UP000789831"/>
    </source>
</evidence>
<comment type="subcellular location">
    <subcellularLocation>
        <location evidence="1">Cell membrane</location>
        <topology evidence="1">Multi-pass membrane protein</topology>
    </subcellularLocation>
</comment>
<keyword evidence="9 17" id="KW-1133">Transmembrane helix</keyword>
<keyword evidence="10" id="KW-0406">Ion transport</keyword>
<dbReference type="GO" id="GO:0098703">
    <property type="term" value="P:calcium ion import across plasma membrane"/>
    <property type="evidence" value="ECO:0007669"/>
    <property type="project" value="TreeGrafter"/>
</dbReference>
<feature type="domain" description="Ion transport" evidence="18">
    <location>
        <begin position="1490"/>
        <end position="1735"/>
    </location>
</feature>
<feature type="transmembrane region" description="Helical" evidence="17">
    <location>
        <begin position="456"/>
        <end position="479"/>
    </location>
</feature>
<dbReference type="Proteomes" id="UP000789831">
    <property type="component" value="Unassembled WGS sequence"/>
</dbReference>
<keyword evidence="7" id="KW-0106">Calcium</keyword>
<dbReference type="Pfam" id="PF00520">
    <property type="entry name" value="Ion_trans"/>
    <property type="match status" value="4"/>
</dbReference>
<dbReference type="FunFam" id="1.10.287.70:FF:000093">
    <property type="entry name" value="Calcium channel subunit Cch1"/>
    <property type="match status" value="1"/>
</dbReference>
<evidence type="ECO:0000313" key="19">
    <source>
        <dbReference type="EMBL" id="CAG8488519.1"/>
    </source>
</evidence>
<keyword evidence="12" id="KW-0325">Glycoprotein</keyword>
<feature type="transmembrane region" description="Helical" evidence="17">
    <location>
        <begin position="610"/>
        <end position="627"/>
    </location>
</feature>
<feature type="transmembrane region" description="Helical" evidence="17">
    <location>
        <begin position="1620"/>
        <end position="1640"/>
    </location>
</feature>
<evidence type="ECO:0000256" key="14">
    <source>
        <dbReference type="ARBA" id="ARBA00061395"/>
    </source>
</evidence>
<evidence type="ECO:0000256" key="17">
    <source>
        <dbReference type="SAM" id="Phobius"/>
    </source>
</evidence>
<feature type="transmembrane region" description="Helical" evidence="17">
    <location>
        <begin position="1702"/>
        <end position="1727"/>
    </location>
</feature>
<dbReference type="Gene3D" id="1.10.287.70">
    <property type="match status" value="4"/>
</dbReference>
<evidence type="ECO:0000256" key="6">
    <source>
        <dbReference type="ARBA" id="ARBA00022692"/>
    </source>
</evidence>
<feature type="transmembrane region" description="Helical" evidence="17">
    <location>
        <begin position="510"/>
        <end position="530"/>
    </location>
</feature>
<evidence type="ECO:0000256" key="10">
    <source>
        <dbReference type="ARBA" id="ARBA00023065"/>
    </source>
</evidence>
<evidence type="ECO:0000256" key="11">
    <source>
        <dbReference type="ARBA" id="ARBA00023136"/>
    </source>
</evidence>
<feature type="region of interest" description="Disordered" evidence="16">
    <location>
        <begin position="1971"/>
        <end position="1991"/>
    </location>
</feature>
<keyword evidence="6 17" id="KW-0812">Transmembrane</keyword>
<dbReference type="InterPro" id="IPR005821">
    <property type="entry name" value="Ion_trans_dom"/>
</dbReference>
<feature type="transmembrane region" description="Helical" evidence="17">
    <location>
        <begin position="1239"/>
        <end position="1263"/>
    </location>
</feature>
<feature type="transmembrane region" description="Helical" evidence="17">
    <location>
        <begin position="1155"/>
        <end position="1176"/>
    </location>
</feature>
<evidence type="ECO:0000256" key="1">
    <source>
        <dbReference type="ARBA" id="ARBA00004651"/>
    </source>
</evidence>
<sequence>MENNEQIPPENPLVIQGTNNSLTSDIINISSTTRSGGRSPRLSPTAATELDDRIRRRTRSSSRNDAVSEGSRVVHRSHTIAHPATTQARSDSNLYWIGELGHESEPKQMPSFLNRRRTIMSGNDAVEMSSVHRESFATESEFSPYTENDIDEYYNIDDSDTAQLTAQIINSERPKEKAASLIETRDNPEYDNSLRHTRSLGRMSQMLARASSRVVNLHNVPQEILQKSDIDSVNHPTRSSSKNNDHNSSNWSNKEGMSEFILNHNLAARRSKENFERKQSVVVTPQIESPLVGRSLYIFGPTNTLRLRLYRILDHPWTESIILLLIFINVVLLVAQAWVPLDYGGRETTWGRSWTDYGLLVIFSIYTFEMAARIIVSGLVINPKSENSMEETTHEANKTFKNVQELPSYLLSHVAKSKQSPPTAPGASEYDLKRQQSDAQMTDSAFLRHSFNRIDLLAVVSFWIDFGLRFSGVSHFFLFKALGTFRSLRLLALTSGSSTILQSLKKSAPLLVNVAFFVFFFFNLFSIIAVQSFKGSFRRHCVWIDPEDPTTNYTFSFCGGHIDNKTYTAAPYYNSNFEPVRTNVKGYICPQGQICLETENPYNGTVKFDNVFSSMILVFVISSVQSWSDLMYNTMDSDFYAACIFFIVVALVLNYWLINLFVAVITEMFAKIREDSSHSAFTLSKTTPVLSDDAEGWTLQEGNKMVKVNWLTRFMNETKYLWITAIIIDLIIMLFRTSTLNADGLTVLLRAELIFTILFAIEIILRFGASLPDYRHFFHYKKNVTDFILVVITCLIQIPGIRDSNAYPYLTVFQIMRVYRVIIAWARLRNLLMRVLGSAVGLANLVFFIVLVNFISAVIGVQLIRGDIPNNDDNGNRIEMRFSDIFNSFVALYQVFSGENWSTVLYNVMSFENSWHSSFIAGLFLIIWFGLSNFVLLNMFIAILQENFETAEEEKRKHQLKAFIRKADPKEKQEDIIDSWNIYRFFRAKPKSLAIANIPSNLILSTQKSRVREFLNDDYNIMENQKYSKLRRRQTGNGILRRLQQFLRHGNNGDGDEHIALTDYHRRSSEMDNSQGTLGTNDLKSDTMNERSVEIELDEIQERRAMKADFIAAHPNYDESLWFLSPRNRIRHYCQLLVPPSYGERMFGTAPSPTLSLLFSITIFLCIVASVVVAAITHPAYQKRYFIQIGSENRITWFWIVDAVFTGIFTLEFLVKIIADGFLLTPNAYLLNVWNVLDFFVLGSFYVNLLATLFHATNVSRSVRVFKALRALRLINLSSSIKETFYAILIAGFPRILDAALLSISLIIPFAIYGQNIFSGLLFSCNDNDPSIKSKFNCTGEFQDTPYYWTIWAPRVWANPYEWSFDNFRSALLILFEILSGEGWIDVMTSVMAISGRDLSPVQDHSKWNALFFMIFNMAGAVFVLTLFISVIIENFKRRSGSAFLTSDQKRWIDLKKLLKQTRPSKRPKVRPQNYIRAFCYDLVIEKKGWLSRFMTIVYILHILNLMTEYQDSPAWLDTFREDAFLVFIAIYIIDICIKLAGFGWNVFRENRWNLFDLFVVSGAAFTTIPVNVDVAKGVLEQLQKLFLVAIAFKLIQKSDSLNQLFKTMAASLPSIFDLFAVWFVVFCVYSLMFTEIFGLTKFGRQATRYVNFRDFQNAFLTLIRMSTGEGWNTIMHDYAIEAPLCVDSHSFLNSDCGSRTWAYFLFISWNVLSMYIFAYMFIVVVVDNFSYCYQIAAKFSLKAWAAVDVGGTGYIKSKDFAKFFGKLSGSFDVKIYDDNYQIPTLLKNSLKTEDGSNVGMLGSTSSSKRHGGDTLSSHTIDIDRLQKNLTDLNVSKVHERRRIYNCLYQEALLSVEKDSKDNEKGISFANMLIMLAHYKLVDDDKSLRIDELLKRKEKMEKVIDNVNKDRVMSLLKTIYWSGKFKARKEEQLNAARSSVGTVIVPRITVYDDSNAPQPLRIATNLNRGSSLSSQFGNSPISPPSPMTPTSVSTDLLDYYTHGERNSTDYAARMSDECDGGELFTSGWRSIDANNEMDDQTADLVLDTLQSNIWHDVLQAATQENSQSDQ</sequence>
<feature type="compositionally biased region" description="Low complexity" evidence="16">
    <location>
        <begin position="239"/>
        <end position="253"/>
    </location>
</feature>
<organism evidence="19 20">
    <name type="scientific">Ambispora gerdemannii</name>
    <dbReference type="NCBI Taxonomy" id="144530"/>
    <lineage>
        <taxon>Eukaryota</taxon>
        <taxon>Fungi</taxon>
        <taxon>Fungi incertae sedis</taxon>
        <taxon>Mucoromycota</taxon>
        <taxon>Glomeromycotina</taxon>
        <taxon>Glomeromycetes</taxon>
        <taxon>Archaeosporales</taxon>
        <taxon>Ambisporaceae</taxon>
        <taxon>Ambispora</taxon>
    </lineage>
</organism>
<feature type="domain" description="Ion transport" evidence="18">
    <location>
        <begin position="720"/>
        <end position="955"/>
    </location>
</feature>
<feature type="transmembrane region" description="Helical" evidence="17">
    <location>
        <begin position="1284"/>
        <end position="1312"/>
    </location>
</feature>
<evidence type="ECO:0000259" key="18">
    <source>
        <dbReference type="Pfam" id="PF00520"/>
    </source>
</evidence>
<name>A0A9N8WG29_9GLOM</name>
<feature type="transmembrane region" description="Helical" evidence="17">
    <location>
        <begin position="321"/>
        <end position="339"/>
    </location>
</feature>